<dbReference type="GO" id="GO:0046872">
    <property type="term" value="F:metal ion binding"/>
    <property type="evidence" value="ECO:0007669"/>
    <property type="project" value="UniProtKB-KW"/>
</dbReference>
<keyword evidence="3 10" id="KW-0312">Gluconeogenesis</keyword>
<keyword evidence="5 10" id="KW-0479">Metal-binding</keyword>
<proteinExistence type="inferred from homology"/>
<evidence type="ECO:0000313" key="13">
    <source>
        <dbReference type="Proteomes" id="UP000005273"/>
    </source>
</evidence>
<dbReference type="GO" id="GO:0003941">
    <property type="term" value="F:L-serine ammonia-lyase activity"/>
    <property type="evidence" value="ECO:0007669"/>
    <property type="project" value="UniProtKB-UniRule"/>
</dbReference>
<dbReference type="EMBL" id="ACJX03000001">
    <property type="protein sequence ID" value="KRT35514.1"/>
    <property type="molecule type" value="Genomic_DNA"/>
</dbReference>
<comment type="cofactor">
    <cofactor evidence="1 10">
        <name>[4Fe-4S] cluster</name>
        <dbReference type="ChEBI" id="CHEBI:49883"/>
    </cofactor>
</comment>
<dbReference type="GO" id="GO:0006094">
    <property type="term" value="P:gluconeogenesis"/>
    <property type="evidence" value="ECO:0007669"/>
    <property type="project" value="UniProtKB-KW"/>
</dbReference>
<dbReference type="Gene3D" id="3.30.70.260">
    <property type="match status" value="1"/>
</dbReference>
<dbReference type="RefSeq" id="WP_057940776.1">
    <property type="nucleotide sequence ID" value="NZ_ACJX03000001.1"/>
</dbReference>
<keyword evidence="6 10" id="KW-0408">Iron</keyword>
<dbReference type="Pfam" id="PF03315">
    <property type="entry name" value="SDH_beta"/>
    <property type="match status" value="1"/>
</dbReference>
<comment type="catalytic activity">
    <reaction evidence="9 10">
        <text>L-serine = pyruvate + NH4(+)</text>
        <dbReference type="Rhea" id="RHEA:19169"/>
        <dbReference type="ChEBI" id="CHEBI:15361"/>
        <dbReference type="ChEBI" id="CHEBI:28938"/>
        <dbReference type="ChEBI" id="CHEBI:33384"/>
        <dbReference type="EC" id="4.3.1.17"/>
    </reaction>
</comment>
<comment type="caution">
    <text evidence="12">The sequence shown here is derived from an EMBL/GenBank/DDBJ whole genome shotgun (WGS) entry which is preliminary data.</text>
</comment>
<evidence type="ECO:0000256" key="6">
    <source>
        <dbReference type="ARBA" id="ARBA00023004"/>
    </source>
</evidence>
<reference evidence="13" key="1">
    <citation type="submission" date="2012-09" db="EMBL/GenBank/DDBJ databases">
        <authorList>
            <person name="Weinstock G."/>
            <person name="Sodergren E."/>
            <person name="Clifton S."/>
            <person name="Fulton L."/>
            <person name="Fulton B."/>
            <person name="Courtney L."/>
            <person name="Fronick C."/>
            <person name="Harrison M."/>
            <person name="Strong C."/>
            <person name="Farmer C."/>
            <person name="Delehaunty K."/>
            <person name="Markovic C."/>
            <person name="Hall O."/>
            <person name="Minx P."/>
            <person name="Tomlinson C."/>
            <person name="Mitreva M."/>
            <person name="Nelson J."/>
            <person name="Hou S."/>
            <person name="Wollam A."/>
            <person name="Pepin K.H."/>
            <person name="Johnson M."/>
            <person name="Bhonagiri V."/>
            <person name="Nash W.E."/>
            <person name="Suruliraj S."/>
            <person name="Warren W."/>
            <person name="Chinwalla A."/>
            <person name="Mardis E.R."/>
            <person name="Wilson R.K."/>
        </authorList>
    </citation>
    <scope>NUCLEOTIDE SEQUENCE [LARGE SCALE GENOMIC DNA]</scope>
    <source>
        <strain evidence="13">OS1</strain>
    </source>
</reference>
<evidence type="ECO:0000256" key="5">
    <source>
        <dbReference type="ARBA" id="ARBA00022723"/>
    </source>
</evidence>
<dbReference type="InterPro" id="IPR002912">
    <property type="entry name" value="ACT_dom"/>
</dbReference>
<dbReference type="eggNOG" id="COG1760">
    <property type="taxonomic scope" value="Bacteria"/>
</dbReference>
<evidence type="ECO:0000313" key="12">
    <source>
        <dbReference type="EMBL" id="KRT35514.1"/>
    </source>
</evidence>
<feature type="domain" description="ACT" evidence="11">
    <location>
        <begin position="145"/>
        <end position="224"/>
    </location>
</feature>
<evidence type="ECO:0000256" key="10">
    <source>
        <dbReference type="RuleBase" id="RU366059"/>
    </source>
</evidence>
<dbReference type="STRING" id="592015.HMPREF1705_02745"/>
<keyword evidence="7 10" id="KW-0411">Iron-sulfur</keyword>
<dbReference type="OrthoDB" id="9805537at2"/>
<name>A0A0T5XB19_9BACT</name>
<dbReference type="InterPro" id="IPR004643">
    <property type="entry name" value="Fe-S_L-Ser_bsu"/>
</dbReference>
<evidence type="ECO:0000256" key="3">
    <source>
        <dbReference type="ARBA" id="ARBA00022432"/>
    </source>
</evidence>
<accession>A0A0T5XB19</accession>
<comment type="similarity">
    <text evidence="2 10">Belongs to the iron-sulfur dependent L-serine dehydratase family.</text>
</comment>
<dbReference type="InterPro" id="IPR005131">
    <property type="entry name" value="Ser_deHydtase_bsu"/>
</dbReference>
<dbReference type="InterPro" id="IPR051318">
    <property type="entry name" value="Fe-S_L-Ser"/>
</dbReference>
<evidence type="ECO:0000256" key="9">
    <source>
        <dbReference type="ARBA" id="ARBA00049406"/>
    </source>
</evidence>
<dbReference type="Gene3D" id="3.30.1330.90">
    <property type="entry name" value="D-3-phosphoglycerate dehydrogenase, domain 3"/>
    <property type="match status" value="1"/>
</dbReference>
<dbReference type="GO" id="GO:0051539">
    <property type="term" value="F:4 iron, 4 sulfur cluster binding"/>
    <property type="evidence" value="ECO:0007669"/>
    <property type="project" value="UniProtKB-UniRule"/>
</dbReference>
<keyword evidence="13" id="KW-1185">Reference proteome</keyword>
<dbReference type="Proteomes" id="UP000005273">
    <property type="component" value="Unassembled WGS sequence"/>
</dbReference>
<dbReference type="PANTHER" id="PTHR30182">
    <property type="entry name" value="L-SERINE DEHYDRATASE"/>
    <property type="match status" value="1"/>
</dbReference>
<dbReference type="PIRSF" id="PIRSF036692">
    <property type="entry name" value="SDH_B"/>
    <property type="match status" value="1"/>
</dbReference>
<dbReference type="InterPro" id="IPR029009">
    <property type="entry name" value="ASB_dom_sf"/>
</dbReference>
<evidence type="ECO:0000259" key="11">
    <source>
        <dbReference type="PROSITE" id="PS51671"/>
    </source>
</evidence>
<dbReference type="SUPFAM" id="SSF55021">
    <property type="entry name" value="ACT-like"/>
    <property type="match status" value="1"/>
</dbReference>
<dbReference type="PROSITE" id="PS51671">
    <property type="entry name" value="ACT"/>
    <property type="match status" value="1"/>
</dbReference>
<dbReference type="Pfam" id="PF01842">
    <property type="entry name" value="ACT"/>
    <property type="match status" value="1"/>
</dbReference>
<dbReference type="SUPFAM" id="SSF143548">
    <property type="entry name" value="Serine metabolism enzymes domain"/>
    <property type="match status" value="1"/>
</dbReference>
<dbReference type="PANTHER" id="PTHR30182:SF12">
    <property type="entry name" value="L-SERINE DEHYDRATASE, BETA CHAIN-RELATED"/>
    <property type="match status" value="1"/>
</dbReference>
<dbReference type="NCBIfam" id="TIGR00719">
    <property type="entry name" value="sda_beta"/>
    <property type="match status" value="1"/>
</dbReference>
<evidence type="ECO:0000256" key="8">
    <source>
        <dbReference type="ARBA" id="ARBA00023239"/>
    </source>
</evidence>
<dbReference type="AlphaFoldDB" id="A0A0T5XB19"/>
<keyword evidence="8 10" id="KW-0456">Lyase</keyword>
<sequence>MALLDIIGPVMVGPSSSHTAGAAKLGRLARRAWNGEVNKVDIFLRGSFASTYWGHGTDKALIGGLLGFMPDDEKIRDALEIARQRGLEYRFFAESIDGAHPNSVRFVIYKEDKAMELVGASLGGGVIELQEIDGFSISLSGDLAAIITFHRDQPGVVAAVAGVMAEKGLNIATMRLHRQGRGGKAAMVIEIDGELKESTKDEILNSHSALMRVIFIPSPESDVR</sequence>
<evidence type="ECO:0000256" key="1">
    <source>
        <dbReference type="ARBA" id="ARBA00001966"/>
    </source>
</evidence>
<dbReference type="InterPro" id="IPR045865">
    <property type="entry name" value="ACT-like_dom_sf"/>
</dbReference>
<protein>
    <recommendedName>
        <fullName evidence="10">L-serine dehydratase</fullName>
        <ecNumber evidence="10">4.3.1.17</ecNumber>
    </recommendedName>
</protein>
<evidence type="ECO:0000256" key="4">
    <source>
        <dbReference type="ARBA" id="ARBA00022485"/>
    </source>
</evidence>
<gene>
    <name evidence="12" type="ORF">HMPREF1705_02745</name>
</gene>
<keyword evidence="4 10" id="KW-0004">4Fe-4S</keyword>
<organism evidence="12 13">
    <name type="scientific">Acetomicrobium hydrogeniformans ATCC BAA-1850</name>
    <dbReference type="NCBI Taxonomy" id="592015"/>
    <lineage>
        <taxon>Bacteria</taxon>
        <taxon>Thermotogati</taxon>
        <taxon>Synergistota</taxon>
        <taxon>Synergistia</taxon>
        <taxon>Synergistales</taxon>
        <taxon>Acetomicrobiaceae</taxon>
        <taxon>Acetomicrobium</taxon>
    </lineage>
</organism>
<dbReference type="EC" id="4.3.1.17" evidence="10"/>
<evidence type="ECO:0000256" key="2">
    <source>
        <dbReference type="ARBA" id="ARBA00008636"/>
    </source>
</evidence>
<evidence type="ECO:0000256" key="7">
    <source>
        <dbReference type="ARBA" id="ARBA00023014"/>
    </source>
</evidence>